<evidence type="ECO:0000259" key="8">
    <source>
        <dbReference type="Pfam" id="PF09733"/>
    </source>
</evidence>
<accession>A0A507AQS7</accession>
<gene>
    <name evidence="9" type="ORF">E0L32_006415</name>
</gene>
<dbReference type="InterPro" id="IPR019135">
    <property type="entry name" value="Polycomb_protein_VEFS-Box"/>
</dbReference>
<comment type="caution">
    <text evidence="9">The sequence shown here is derived from an EMBL/GenBank/DDBJ whole genome shotgun (WGS) entry which is preliminary data.</text>
</comment>
<feature type="compositionally biased region" description="Polar residues" evidence="7">
    <location>
        <begin position="63"/>
        <end position="93"/>
    </location>
</feature>
<proteinExistence type="inferred from homology"/>
<feature type="domain" description="Polycomb protein VEFS-Box" evidence="8">
    <location>
        <begin position="564"/>
        <end position="650"/>
    </location>
</feature>
<dbReference type="PANTHER" id="PTHR22597">
    <property type="entry name" value="POLYCOMB GROUP PROTEIN"/>
    <property type="match status" value="1"/>
</dbReference>
<organism evidence="9 10">
    <name type="scientific">Thyridium curvatum</name>
    <dbReference type="NCBI Taxonomy" id="1093900"/>
    <lineage>
        <taxon>Eukaryota</taxon>
        <taxon>Fungi</taxon>
        <taxon>Dikarya</taxon>
        <taxon>Ascomycota</taxon>
        <taxon>Pezizomycotina</taxon>
        <taxon>Sordariomycetes</taxon>
        <taxon>Sordariomycetidae</taxon>
        <taxon>Thyridiales</taxon>
        <taxon>Thyridiaceae</taxon>
        <taxon>Thyridium</taxon>
    </lineage>
</organism>
<protein>
    <recommendedName>
        <fullName evidence="8">Polycomb protein VEFS-Box domain-containing protein</fullName>
    </recommendedName>
</protein>
<evidence type="ECO:0000256" key="2">
    <source>
        <dbReference type="ARBA" id="ARBA00022723"/>
    </source>
</evidence>
<comment type="similarity">
    <text evidence="1">Belongs to the VEFS (VRN2-EMF2-FIS2-SU(Z)12) family.</text>
</comment>
<evidence type="ECO:0000256" key="1">
    <source>
        <dbReference type="ARBA" id="ARBA00007416"/>
    </source>
</evidence>
<feature type="region of interest" description="Disordered" evidence="7">
    <location>
        <begin position="48"/>
        <end position="95"/>
    </location>
</feature>
<sequence length="726" mass="80558">MAAFSSQHRLPFLHRNWITALNSWQNLGSKPSPPSATPGHEPLKEEFDMGFYSRPAKRRRVTESTPVSLSDPDTSLTPEQSMDQSYGQVQGSPNHADDIERALRVDILKIEHRESSRVKFDRAYSRIGDPTGSTDALSTQARCRITIFCERQGGLQILHCDSQICTLKAFKNPVGPSQMARVYGAKPFIIPKDKILIMREDDAVFDLADSYTLQVELESAGAADWPPINVISPVNDVHMFSQRSVPPRHWVLCSTVYDLFGPARSHAPVKLRKGPQQGLSTDFVMTVDARWTTGFSQSLVNKHNEKGVLPSITVFDPNEKIPEDVNGHGSGVSNGTNGLHEVNGVNGDGMVLDDDDEEMDGELTPSRSLRTRGGDKVYNLKVLSDKAQGKERRKRRKLEKLAKAGNSITYFFPEEHFPVDGFVCCLCLAPTQNLTQLRAHFLSHPNYQFDLEGAGGRGGLAIAVSHSTERPGSPLWPKVYQLGRATKPLDLDKLIDGDESWVTSRYGPDNDAPTKPTVARVPQKLSTRRKDNSLVVPRTKQPLFDFLSKALLEPGSEIRPVVADDTWLINKHRDTVQDFSDVDPPEKEYIKEWDAFVLRKRISSDAYIPRAMLAFVTEKAQWLVESPSRTIEFGKHLSVLIARNVLDNQTVSDALARIAEARSKLEDRNSNLKPTASSPKESPYKSCNGCTVCGLPVRGPSLLICSNKVSIDGTPVDRVAMKTTVG</sequence>
<dbReference type="AlphaFoldDB" id="A0A507AQS7"/>
<dbReference type="GO" id="GO:0008270">
    <property type="term" value="F:zinc ion binding"/>
    <property type="evidence" value="ECO:0007669"/>
    <property type="project" value="UniProtKB-KW"/>
</dbReference>
<dbReference type="STRING" id="1093900.A0A507AQS7"/>
<evidence type="ECO:0000313" key="9">
    <source>
        <dbReference type="EMBL" id="TPX13215.1"/>
    </source>
</evidence>
<evidence type="ECO:0000256" key="6">
    <source>
        <dbReference type="ARBA" id="ARBA00023163"/>
    </source>
</evidence>
<keyword evidence="10" id="KW-1185">Reference proteome</keyword>
<dbReference type="Proteomes" id="UP000319257">
    <property type="component" value="Unassembled WGS sequence"/>
</dbReference>
<evidence type="ECO:0000256" key="5">
    <source>
        <dbReference type="ARBA" id="ARBA00023015"/>
    </source>
</evidence>
<dbReference type="GeneID" id="41973862"/>
<evidence type="ECO:0000256" key="3">
    <source>
        <dbReference type="ARBA" id="ARBA00022771"/>
    </source>
</evidence>
<dbReference type="InParanoid" id="A0A507AQS7"/>
<evidence type="ECO:0000256" key="4">
    <source>
        <dbReference type="ARBA" id="ARBA00022833"/>
    </source>
</evidence>
<dbReference type="GO" id="GO:0031490">
    <property type="term" value="F:chromatin DNA binding"/>
    <property type="evidence" value="ECO:0007669"/>
    <property type="project" value="TreeGrafter"/>
</dbReference>
<keyword evidence="5" id="KW-0805">Transcription regulation</keyword>
<reference evidence="9 10" key="1">
    <citation type="submission" date="2019-06" db="EMBL/GenBank/DDBJ databases">
        <title>Draft genome sequence of the filamentous fungus Phialemoniopsis curvata isolated from diesel fuel.</title>
        <authorList>
            <person name="Varaljay V.A."/>
            <person name="Lyon W.J."/>
            <person name="Crouch A.L."/>
            <person name="Drake C.E."/>
            <person name="Hollomon J.M."/>
            <person name="Nadeau L.J."/>
            <person name="Nunn H.S."/>
            <person name="Stevenson B.S."/>
            <person name="Bojanowski C.L."/>
            <person name="Crookes-Goodson W.J."/>
        </authorList>
    </citation>
    <scope>NUCLEOTIDE SEQUENCE [LARGE SCALE GENOMIC DNA]</scope>
    <source>
        <strain evidence="9 10">D216</strain>
    </source>
</reference>
<keyword evidence="6" id="KW-0804">Transcription</keyword>
<keyword evidence="2" id="KW-0479">Metal-binding</keyword>
<dbReference type="GO" id="GO:0016586">
    <property type="term" value="C:RSC-type complex"/>
    <property type="evidence" value="ECO:0007669"/>
    <property type="project" value="TreeGrafter"/>
</dbReference>
<dbReference type="PANTHER" id="PTHR22597:SF0">
    <property type="entry name" value="POLYCOMB PROTEIN SUZ12"/>
    <property type="match status" value="1"/>
</dbReference>
<evidence type="ECO:0000256" key="7">
    <source>
        <dbReference type="SAM" id="MobiDB-lite"/>
    </source>
</evidence>
<dbReference type="EMBL" id="SKBQ01000036">
    <property type="protein sequence ID" value="TPX13215.1"/>
    <property type="molecule type" value="Genomic_DNA"/>
</dbReference>
<name>A0A507AQS7_9PEZI</name>
<dbReference type="CDD" id="cd21552">
    <property type="entry name" value="VEFS-box_ctSUZ12-like"/>
    <property type="match status" value="1"/>
</dbReference>
<keyword evidence="3" id="KW-0863">Zinc-finger</keyword>
<dbReference type="RefSeq" id="XP_030994926.1">
    <property type="nucleotide sequence ID" value="XM_031141045.1"/>
</dbReference>
<dbReference type="Pfam" id="PF09733">
    <property type="entry name" value="VEFS-Box"/>
    <property type="match status" value="1"/>
</dbReference>
<dbReference type="OrthoDB" id="166746at2759"/>
<evidence type="ECO:0000313" key="10">
    <source>
        <dbReference type="Proteomes" id="UP000319257"/>
    </source>
</evidence>
<keyword evidence="4" id="KW-0862">Zinc</keyword>